<sequence length="140" mass="15191">MSDITTLWSSARLPIEDGLYFADGRSYAVEADERGLRLVESFDLAELLAEDPEWLTSIDVTREIRVPGGYACAGEGSHGSEGFFARLDEDHSLVWVCYLSESNPFGELTVEASTLTATSTSGLSITLPLDDPDKALPAED</sequence>
<dbReference type="Proteomes" id="UP000282084">
    <property type="component" value="Unassembled WGS sequence"/>
</dbReference>
<dbReference type="RefSeq" id="WP_121005424.1">
    <property type="nucleotide sequence ID" value="NZ_RBXO01000001.1"/>
</dbReference>
<organism evidence="1 2">
    <name type="scientific">Saccharothrix australiensis</name>
    <dbReference type="NCBI Taxonomy" id="2072"/>
    <lineage>
        <taxon>Bacteria</taxon>
        <taxon>Bacillati</taxon>
        <taxon>Actinomycetota</taxon>
        <taxon>Actinomycetes</taxon>
        <taxon>Pseudonocardiales</taxon>
        <taxon>Pseudonocardiaceae</taxon>
        <taxon>Saccharothrix</taxon>
    </lineage>
</organism>
<comment type="caution">
    <text evidence="1">The sequence shown here is derived from an EMBL/GenBank/DDBJ whole genome shotgun (WGS) entry which is preliminary data.</text>
</comment>
<accession>A0A495W2R5</accession>
<reference evidence="1 2" key="1">
    <citation type="submission" date="2018-10" db="EMBL/GenBank/DDBJ databases">
        <title>Sequencing the genomes of 1000 actinobacteria strains.</title>
        <authorList>
            <person name="Klenk H.-P."/>
        </authorList>
    </citation>
    <scope>NUCLEOTIDE SEQUENCE [LARGE SCALE GENOMIC DNA]</scope>
    <source>
        <strain evidence="1 2">DSM 43800</strain>
    </source>
</reference>
<gene>
    <name evidence="1" type="ORF">C8E97_2731</name>
</gene>
<evidence type="ECO:0000313" key="2">
    <source>
        <dbReference type="Proteomes" id="UP000282084"/>
    </source>
</evidence>
<dbReference type="OrthoDB" id="4218858at2"/>
<evidence type="ECO:0000313" key="1">
    <source>
        <dbReference type="EMBL" id="RKT54128.1"/>
    </source>
</evidence>
<name>A0A495W2R5_9PSEU</name>
<proteinExistence type="predicted"/>
<keyword evidence="2" id="KW-1185">Reference proteome</keyword>
<dbReference type="EMBL" id="RBXO01000001">
    <property type="protein sequence ID" value="RKT54128.1"/>
    <property type="molecule type" value="Genomic_DNA"/>
</dbReference>
<dbReference type="AlphaFoldDB" id="A0A495W2R5"/>
<protein>
    <submittedName>
        <fullName evidence="1">Uncharacterized protein</fullName>
    </submittedName>
</protein>